<reference evidence="2 3" key="1">
    <citation type="submission" date="2019-12" db="EMBL/GenBank/DDBJ databases">
        <authorList>
            <person name="Alioto T."/>
            <person name="Alioto T."/>
            <person name="Gomez Garrido J."/>
        </authorList>
    </citation>
    <scope>NUCLEOTIDE SEQUENCE [LARGE SCALE GENOMIC DNA]</scope>
</reference>
<dbReference type="GO" id="GO:0016747">
    <property type="term" value="F:acyltransferase activity, transferring groups other than amino-acyl groups"/>
    <property type="evidence" value="ECO:0007669"/>
    <property type="project" value="TreeGrafter"/>
</dbReference>
<comment type="caution">
    <text evidence="2">The sequence shown here is derived from an EMBL/GenBank/DDBJ whole genome shotgun (WGS) entry which is preliminary data.</text>
</comment>
<gene>
    <name evidence="2" type="ORF">OLEA9_A069116</name>
</gene>
<comment type="similarity">
    <text evidence="1">Belongs to the plant acyltransferase family.</text>
</comment>
<evidence type="ECO:0000313" key="2">
    <source>
        <dbReference type="EMBL" id="CAA3002178.1"/>
    </source>
</evidence>
<dbReference type="AlphaFoldDB" id="A0A8S0TAP3"/>
<protein>
    <submittedName>
        <fullName evidence="2">ECERIFERUM 26-like</fullName>
    </submittedName>
</protein>
<evidence type="ECO:0000256" key="1">
    <source>
        <dbReference type="ARBA" id="ARBA00009861"/>
    </source>
</evidence>
<dbReference type="PANTHER" id="PTHR31642:SF115">
    <property type="entry name" value="PROTEIN ECERIFERUM 26-LIKE"/>
    <property type="match status" value="1"/>
</dbReference>
<dbReference type="Proteomes" id="UP000594638">
    <property type="component" value="Unassembled WGS sequence"/>
</dbReference>
<organism evidence="2 3">
    <name type="scientific">Olea europaea subsp. europaea</name>
    <dbReference type="NCBI Taxonomy" id="158383"/>
    <lineage>
        <taxon>Eukaryota</taxon>
        <taxon>Viridiplantae</taxon>
        <taxon>Streptophyta</taxon>
        <taxon>Embryophyta</taxon>
        <taxon>Tracheophyta</taxon>
        <taxon>Spermatophyta</taxon>
        <taxon>Magnoliopsida</taxon>
        <taxon>eudicotyledons</taxon>
        <taxon>Gunneridae</taxon>
        <taxon>Pentapetalae</taxon>
        <taxon>asterids</taxon>
        <taxon>lamiids</taxon>
        <taxon>Lamiales</taxon>
        <taxon>Oleaceae</taxon>
        <taxon>Oleeae</taxon>
        <taxon>Olea</taxon>
    </lineage>
</organism>
<dbReference type="Gene3D" id="3.30.559.10">
    <property type="entry name" value="Chloramphenicol acetyltransferase-like domain"/>
    <property type="match status" value="3"/>
</dbReference>
<evidence type="ECO:0000313" key="3">
    <source>
        <dbReference type="Proteomes" id="UP000594638"/>
    </source>
</evidence>
<sequence>MVSSMAEGLIYDIKLSSVGPGTVTEPDMVHEPSDMDLAMKLHYLKVIYYFGKQAFEGLTTLKIKEPLFMVLNYFPVICGRFRRAESGRPYIKCNDCGVRFIEAKCEKTMDEWLEMTKENASLEKYLTPNQIIGPELGFSPTVLLQYTKFKCGGMSVGLSWAHVLGDAFSAAEFLNQLGKVVAGEKPNRPINLAHLKTKSTNSGSPLTNMEDPLSVKRVGPVGDNWMTVNNCKMEAFSFSVNATQLSHLQSKISSNGTDFSPFEALSAVIWQCIAKIRRESEPKVVTICKGMEQNKADGNNQLISVVKAAYPIVEANPGDLAVLMKNAALDQREKIENAIEKDNGVSDFIVYGANLTFTNLEEAKLYEFDYRGEKPSYVSYRVDGVGDEGAVLVLPGPPKNGGRTVMAILPENEVTELKSELKTEWFMI</sequence>
<keyword evidence="3" id="KW-1185">Reference proteome</keyword>
<dbReference type="InterPro" id="IPR050317">
    <property type="entry name" value="Plant_Fungal_Acyltransferase"/>
</dbReference>
<dbReference type="EMBL" id="CACTIH010005815">
    <property type="protein sequence ID" value="CAA3002178.1"/>
    <property type="molecule type" value="Genomic_DNA"/>
</dbReference>
<dbReference type="Pfam" id="PF02458">
    <property type="entry name" value="Transferase"/>
    <property type="match status" value="1"/>
</dbReference>
<dbReference type="OrthoDB" id="1862401at2759"/>
<dbReference type="PANTHER" id="PTHR31642">
    <property type="entry name" value="TRICHOTHECENE 3-O-ACETYLTRANSFERASE"/>
    <property type="match status" value="1"/>
</dbReference>
<name>A0A8S0TAP3_OLEEU</name>
<proteinExistence type="inferred from homology"/>
<dbReference type="InterPro" id="IPR023213">
    <property type="entry name" value="CAT-like_dom_sf"/>
</dbReference>
<accession>A0A8S0TAP3</accession>
<dbReference type="Gramene" id="OE9A069116T2">
    <property type="protein sequence ID" value="OE9A069116C2"/>
    <property type="gene ID" value="OE9A069116"/>
</dbReference>